<dbReference type="Proteomes" id="UP000886106">
    <property type="component" value="Unassembled WGS sequence"/>
</dbReference>
<reference evidence="1" key="1">
    <citation type="journal article" date="2020" name="mSystems">
        <title>Genome- and Community-Level Interaction Insights into Carbon Utilization and Element Cycling Functions of Hydrothermarchaeota in Hydrothermal Sediment.</title>
        <authorList>
            <person name="Zhou Z."/>
            <person name="Liu Y."/>
            <person name="Xu W."/>
            <person name="Pan J."/>
            <person name="Luo Z.H."/>
            <person name="Li M."/>
        </authorList>
    </citation>
    <scope>NUCLEOTIDE SEQUENCE [LARGE SCALE GENOMIC DNA]</scope>
    <source>
        <strain evidence="1">HyVt-517</strain>
    </source>
</reference>
<gene>
    <name evidence="1" type="ORF">ENJ78_00325</name>
</gene>
<dbReference type="AlphaFoldDB" id="A0A7V5MHY1"/>
<name>A0A7V5MHY1_UNCKA</name>
<comment type="caution">
    <text evidence="1">The sequence shown here is derived from an EMBL/GenBank/DDBJ whole genome shotgun (WGS) entry which is preliminary data.</text>
</comment>
<proteinExistence type="predicted"/>
<protein>
    <submittedName>
        <fullName evidence="1">Uncharacterized protein</fullName>
    </submittedName>
</protein>
<dbReference type="PROSITE" id="PS51257">
    <property type="entry name" value="PROKAR_LIPOPROTEIN"/>
    <property type="match status" value="1"/>
</dbReference>
<evidence type="ECO:0000313" key="1">
    <source>
        <dbReference type="EMBL" id="HHH14136.1"/>
    </source>
</evidence>
<feature type="non-terminal residue" evidence="1">
    <location>
        <position position="132"/>
    </location>
</feature>
<dbReference type="EMBL" id="DRNS01000023">
    <property type="protein sequence ID" value="HHH14136.1"/>
    <property type="molecule type" value="Genomic_DNA"/>
</dbReference>
<sequence length="132" mass="14349">MKNKSLLFLISVGLLLSGCSNKEVNVKKSESNITKKSNKLNVKSNDLKVEVLPVVDNKAKLVTEVKPKVDIVQIDKIKKDETPIVVVDPVPVDAPVEKVEVLPAVDDTVATVTEVTPTVEIVEEIPVEENPA</sequence>
<organism evidence="1">
    <name type="scientific">candidate division WWE3 bacterium</name>
    <dbReference type="NCBI Taxonomy" id="2053526"/>
    <lineage>
        <taxon>Bacteria</taxon>
        <taxon>Katanobacteria</taxon>
    </lineage>
</organism>
<accession>A0A7V5MHY1</accession>